<feature type="transmembrane region" description="Helical" evidence="2">
    <location>
        <begin position="64"/>
        <end position="83"/>
    </location>
</feature>
<protein>
    <recommendedName>
        <fullName evidence="6">DUF4407 domain-containing protein</fullName>
    </recommendedName>
</protein>
<gene>
    <name evidence="4" type="ORF">VITFI_CDS3018</name>
</gene>
<evidence type="ECO:0000256" key="1">
    <source>
        <dbReference type="SAM" id="MobiDB-lite"/>
    </source>
</evidence>
<feature type="compositionally biased region" description="Pro residues" evidence="1">
    <location>
        <begin position="262"/>
        <end position="276"/>
    </location>
</feature>
<name>A0A221KIK8_VITFI</name>
<evidence type="ECO:0000313" key="4">
    <source>
        <dbReference type="EMBL" id="ASM78795.1"/>
    </source>
</evidence>
<feature type="transmembrane region" description="Helical" evidence="2">
    <location>
        <begin position="38"/>
        <end position="57"/>
    </location>
</feature>
<keyword evidence="3" id="KW-0732">Signal</keyword>
<keyword evidence="2" id="KW-1133">Transmembrane helix</keyword>
<proteinExistence type="predicted"/>
<dbReference type="EMBL" id="CP022423">
    <property type="protein sequence ID" value="ASM78795.1"/>
    <property type="molecule type" value="Genomic_DNA"/>
</dbReference>
<keyword evidence="5" id="KW-1185">Reference proteome</keyword>
<organism evidence="4 5">
    <name type="scientific">Vitreoscilla filiformis</name>
    <dbReference type="NCBI Taxonomy" id="63"/>
    <lineage>
        <taxon>Bacteria</taxon>
        <taxon>Pseudomonadati</taxon>
        <taxon>Pseudomonadota</taxon>
        <taxon>Betaproteobacteria</taxon>
        <taxon>Neisseriales</taxon>
        <taxon>Neisseriaceae</taxon>
        <taxon>Vitreoscilla</taxon>
    </lineage>
</organism>
<feature type="region of interest" description="Disordered" evidence="1">
    <location>
        <begin position="251"/>
        <end position="340"/>
    </location>
</feature>
<accession>A0A221KIK8</accession>
<evidence type="ECO:0000256" key="2">
    <source>
        <dbReference type="SAM" id="Phobius"/>
    </source>
</evidence>
<dbReference type="AlphaFoldDB" id="A0A221KIK8"/>
<feature type="signal peptide" evidence="3">
    <location>
        <begin position="1"/>
        <end position="22"/>
    </location>
</feature>
<evidence type="ECO:0000313" key="5">
    <source>
        <dbReference type="Proteomes" id="UP000199729"/>
    </source>
</evidence>
<sequence>MRPAALCFGLAGLTTAVGVSMAAAAALERAQAPLDRGLMTAAAVALALGAHLLPALARRWVGAWALWLGCVLATLYGHAHFFTASSQRAGDVRAEAVQPTQQAQAWQRELDGLQARPLTVLATEQARVESRLAQAEATWQRCEQRTPGACRTAQVTLASWRAQAAAHQTERAQAERAAELHRLLTAAAAQQDAQRQQQQQDPVDRLLAGWLGVPVAGLGLMSSLLQSLLVELLAAVLWTLALHPAADARPSAQAATPATPLDAPPDAPTTTPPRAAPAPSSSKGGAGHGTPPATPAPLGGGGSWPWRPVQAASPARVRSARGPRTASASTARASTSAIYH</sequence>
<keyword evidence="2" id="KW-0812">Transmembrane</keyword>
<feature type="compositionally biased region" description="Low complexity" evidence="1">
    <location>
        <begin position="251"/>
        <end position="261"/>
    </location>
</feature>
<keyword evidence="2" id="KW-0472">Membrane</keyword>
<evidence type="ECO:0000256" key="3">
    <source>
        <dbReference type="SAM" id="SignalP"/>
    </source>
</evidence>
<feature type="compositionally biased region" description="Low complexity" evidence="1">
    <location>
        <begin position="320"/>
        <end position="340"/>
    </location>
</feature>
<reference evidence="4 5" key="1">
    <citation type="submission" date="2017-07" db="EMBL/GenBank/DDBJ databases">
        <title>Complete Genome Sequence of the cosmetic ferment Vitreoscilla filiformis (ATCC15551).</title>
        <authorList>
            <person name="Contreras S."/>
            <person name="Sagory-Zalkind P."/>
            <person name="Blanquart H."/>
            <person name="Iltis A."/>
            <person name="Morand S.C."/>
        </authorList>
    </citation>
    <scope>NUCLEOTIDE SEQUENCE [LARGE SCALE GENOMIC DNA]</scope>
    <source>
        <strain evidence="4 5">ATCC 15551</strain>
    </source>
</reference>
<evidence type="ECO:0008006" key="6">
    <source>
        <dbReference type="Google" id="ProtNLM"/>
    </source>
</evidence>
<dbReference type="KEGG" id="vff:VITFI_CDS3018"/>
<dbReference type="Proteomes" id="UP000199729">
    <property type="component" value="Chromosome"/>
</dbReference>
<feature type="chain" id="PRO_5012985179" description="DUF4407 domain-containing protein" evidence="3">
    <location>
        <begin position="23"/>
        <end position="340"/>
    </location>
</feature>